<dbReference type="PROSITE" id="PS00913">
    <property type="entry name" value="ADH_IRON_1"/>
    <property type="match status" value="1"/>
</dbReference>
<evidence type="ECO:0000313" key="4">
    <source>
        <dbReference type="EMBL" id="VTQ83458.1"/>
    </source>
</evidence>
<dbReference type="RefSeq" id="WP_138209167.1">
    <property type="nucleotide sequence ID" value="NZ_CBCRUQ010000015.1"/>
</dbReference>
<dbReference type="KEGG" id="hhw:NCTC503_00358"/>
<dbReference type="InterPro" id="IPR018211">
    <property type="entry name" value="ADH_Fe_CS"/>
</dbReference>
<dbReference type="PANTHER" id="PTHR43633">
    <property type="entry name" value="ALCOHOL DEHYDROGENASE YQHD"/>
    <property type="match status" value="1"/>
</dbReference>
<feature type="domain" description="Alcohol dehydrogenase iron-type/glycerol dehydrogenase GldA" evidence="2">
    <location>
        <begin position="9"/>
        <end position="179"/>
    </location>
</feature>
<organism evidence="4 5">
    <name type="scientific">Hathewaya histolytica</name>
    <name type="common">Clostridium histolyticum</name>
    <dbReference type="NCBI Taxonomy" id="1498"/>
    <lineage>
        <taxon>Bacteria</taxon>
        <taxon>Bacillati</taxon>
        <taxon>Bacillota</taxon>
        <taxon>Clostridia</taxon>
        <taxon>Eubacteriales</taxon>
        <taxon>Clostridiaceae</taxon>
        <taxon>Hathewaya</taxon>
    </lineage>
</organism>
<accession>A0A4U9QZ72</accession>
<dbReference type="EMBL" id="LR590481">
    <property type="protein sequence ID" value="VTQ83458.1"/>
    <property type="molecule type" value="Genomic_DNA"/>
</dbReference>
<dbReference type="Pfam" id="PF25137">
    <property type="entry name" value="ADH_Fe_C"/>
    <property type="match status" value="1"/>
</dbReference>
<feature type="domain" description="Fe-containing alcohol dehydrogenase-like C-terminal" evidence="3">
    <location>
        <begin position="190"/>
        <end position="388"/>
    </location>
</feature>
<dbReference type="AlphaFoldDB" id="A0A4U9QZ72"/>
<dbReference type="FunFam" id="3.40.50.1970:FF:000003">
    <property type="entry name" value="Alcohol dehydrogenase, iron-containing"/>
    <property type="match status" value="1"/>
</dbReference>
<evidence type="ECO:0000313" key="5">
    <source>
        <dbReference type="Proteomes" id="UP000308489"/>
    </source>
</evidence>
<dbReference type="PANTHER" id="PTHR43633:SF1">
    <property type="entry name" value="ALCOHOL DEHYDROGENASE YQHD"/>
    <property type="match status" value="1"/>
</dbReference>
<dbReference type="GO" id="GO:0046872">
    <property type="term" value="F:metal ion binding"/>
    <property type="evidence" value="ECO:0007669"/>
    <property type="project" value="InterPro"/>
</dbReference>
<reference evidence="4 5" key="1">
    <citation type="submission" date="2019-05" db="EMBL/GenBank/DDBJ databases">
        <authorList>
            <consortium name="Pathogen Informatics"/>
        </authorList>
    </citation>
    <scope>NUCLEOTIDE SEQUENCE [LARGE SCALE GENOMIC DNA]</scope>
    <source>
        <strain evidence="4 5">NCTC503</strain>
    </source>
</reference>
<dbReference type="EC" id="1.1.1.-" evidence="4"/>
<dbReference type="InterPro" id="IPR001670">
    <property type="entry name" value="ADH_Fe/GldA"/>
</dbReference>
<dbReference type="GO" id="GO:1990002">
    <property type="term" value="F:methylglyoxal reductase (NADPH) (acetol producing) activity"/>
    <property type="evidence" value="ECO:0007669"/>
    <property type="project" value="TreeGrafter"/>
</dbReference>
<dbReference type="GO" id="GO:1990362">
    <property type="term" value="F:butanol dehydrogenase (NAD+) activity"/>
    <property type="evidence" value="ECO:0007669"/>
    <property type="project" value="InterPro"/>
</dbReference>
<dbReference type="OrthoDB" id="9801156at2"/>
<dbReference type="Gene3D" id="1.20.1090.10">
    <property type="entry name" value="Dehydroquinate synthase-like - alpha domain"/>
    <property type="match status" value="1"/>
</dbReference>
<dbReference type="CDD" id="cd08187">
    <property type="entry name" value="BDH"/>
    <property type="match status" value="1"/>
</dbReference>
<dbReference type="Proteomes" id="UP000308489">
    <property type="component" value="Chromosome 1"/>
</dbReference>
<name>A0A4U9QZ72_HATHI</name>
<keyword evidence="5" id="KW-1185">Reference proteome</keyword>
<dbReference type="PROSITE" id="PS00060">
    <property type="entry name" value="ADH_IRON_2"/>
    <property type="match status" value="1"/>
</dbReference>
<proteinExistence type="predicted"/>
<keyword evidence="1 4" id="KW-0560">Oxidoreductase</keyword>
<dbReference type="Gene3D" id="3.40.50.1970">
    <property type="match status" value="1"/>
</dbReference>
<gene>
    <name evidence="4" type="primary">bdhA</name>
    <name evidence="4" type="ORF">NCTC503_00358</name>
</gene>
<protein>
    <submittedName>
        <fullName evidence="4">Iron-containing alcohol dehydrogenase</fullName>
        <ecNumber evidence="4">1.1.1.-</ecNumber>
    </submittedName>
</protein>
<dbReference type="SUPFAM" id="SSF56796">
    <property type="entry name" value="Dehydroquinate synthase-like"/>
    <property type="match status" value="1"/>
</dbReference>
<evidence type="ECO:0000259" key="2">
    <source>
        <dbReference type="Pfam" id="PF00465"/>
    </source>
</evidence>
<evidence type="ECO:0000256" key="1">
    <source>
        <dbReference type="ARBA" id="ARBA00023002"/>
    </source>
</evidence>
<dbReference type="Pfam" id="PF00465">
    <property type="entry name" value="Fe-ADH"/>
    <property type="match status" value="1"/>
</dbReference>
<sequence length="389" mass="43225">MENFIFKNPTKLIFGKDTIKNIGEELKKDSIEKVMLVYGKGSIFKNGVYDAVIKSLKDNNLNFVELSGVKPNPVLSKVKEAIAFGKENNIDALLPIGGGSVYDTCKAIAAGFYYGGDVWDFFEGTQKTLEKTLPIYGILTISATGSEMNSGGVITNEEEQKKWSFGHELLYPKVSVVDPSIQCSLPKNQTINGTIDTMTHVFEYYFDGIKNVDLMQEYCEGIIRTAMKHGEILMTDPENYNSRAELALSATLALNRTTGMGRCGGDWATHQIEHSVSALYDISHGAGLAIIFPAWAKYVYKHNLETFSRFGERIFNITEGTNEEKALKGIDELMNFYKKLGAPVSLKEIGVTEDALEKIADNAAMSCPFGFLKNLEREDVLEILKLAYF</sequence>
<dbReference type="GO" id="GO:0008106">
    <property type="term" value="F:alcohol dehydrogenase (NADP+) activity"/>
    <property type="evidence" value="ECO:0007669"/>
    <property type="project" value="TreeGrafter"/>
</dbReference>
<evidence type="ECO:0000259" key="3">
    <source>
        <dbReference type="Pfam" id="PF25137"/>
    </source>
</evidence>
<dbReference type="InterPro" id="IPR044731">
    <property type="entry name" value="BDH-like"/>
</dbReference>
<dbReference type="InterPro" id="IPR056798">
    <property type="entry name" value="ADH_Fe_C"/>
</dbReference>
<dbReference type="GO" id="GO:0005829">
    <property type="term" value="C:cytosol"/>
    <property type="evidence" value="ECO:0007669"/>
    <property type="project" value="TreeGrafter"/>
</dbReference>